<sequence>MNNDRILIRGLECYAAIGVSAAEREVGQRLQFNVDVWLDLAPAGRSDKISDTVSYAKLARAIVDVARRKNYYLLEHLAEEVATHLLTTFPIEAVRVQVLKTPPPVDLRIVAAGVEIERRRGEPHA</sequence>
<dbReference type="GO" id="GO:0004150">
    <property type="term" value="F:dihydroneopterin aldolase activity"/>
    <property type="evidence" value="ECO:0007669"/>
    <property type="project" value="UniProtKB-UniRule"/>
</dbReference>
<reference evidence="9 11" key="2">
    <citation type="submission" date="2015-07" db="EMBL/GenBank/DDBJ databases">
        <title>Whole genome sequence of Ardenticatena maritima DSM 23922.</title>
        <authorList>
            <person name="Hemp J."/>
            <person name="Ward L.M."/>
            <person name="Pace L.A."/>
            <person name="Fischer W.W."/>
        </authorList>
    </citation>
    <scope>NUCLEOTIDE SEQUENCE [LARGE SCALE GENOMIC DNA]</scope>
    <source>
        <strain evidence="9 11">110S</strain>
    </source>
</reference>
<organism evidence="8 10">
    <name type="scientific">Ardenticatena maritima</name>
    <dbReference type="NCBI Taxonomy" id="872965"/>
    <lineage>
        <taxon>Bacteria</taxon>
        <taxon>Bacillati</taxon>
        <taxon>Chloroflexota</taxon>
        <taxon>Ardenticatenia</taxon>
        <taxon>Ardenticatenales</taxon>
        <taxon>Ardenticatenaceae</taxon>
        <taxon>Ardenticatena</taxon>
    </lineage>
</organism>
<dbReference type="GO" id="GO:0046654">
    <property type="term" value="P:tetrahydrofolate biosynthetic process"/>
    <property type="evidence" value="ECO:0007669"/>
    <property type="project" value="UniProtKB-UniRule"/>
</dbReference>
<dbReference type="Pfam" id="PF02152">
    <property type="entry name" value="FolB"/>
    <property type="match status" value="1"/>
</dbReference>
<dbReference type="CDD" id="cd00534">
    <property type="entry name" value="DHNA_DHNTPE"/>
    <property type="match status" value="1"/>
</dbReference>
<comment type="pathway">
    <text evidence="2 6">Cofactor biosynthesis; tetrahydrofolate biosynthesis; 2-amino-4-hydroxy-6-hydroxymethyl-7,8-dihydropteridine diphosphate from 7,8-dihydroneopterin triphosphate: step 3/4.</text>
</comment>
<dbReference type="Proteomes" id="UP000050502">
    <property type="component" value="Unassembled WGS sequence"/>
</dbReference>
<comment type="function">
    <text evidence="6">Catalyzes the conversion of 7,8-dihydroneopterin to 6-hydroxymethyl-7,8-dihydropterin.</text>
</comment>
<evidence type="ECO:0000256" key="6">
    <source>
        <dbReference type="RuleBase" id="RU362079"/>
    </source>
</evidence>
<proteinExistence type="inferred from homology"/>
<evidence type="ECO:0000259" key="7">
    <source>
        <dbReference type="SMART" id="SM00905"/>
    </source>
</evidence>
<reference evidence="10" key="3">
    <citation type="submission" date="2015-08" db="EMBL/GenBank/DDBJ databases">
        <title>Draft Genome Sequence of a Heterotrophic Facultative Anaerobic Bacterium Ardenticatena maritima Strain 110S.</title>
        <authorList>
            <person name="Kawaichi S."/>
            <person name="Yoshida T."/>
            <person name="Sako Y."/>
            <person name="Nakamura R."/>
        </authorList>
    </citation>
    <scope>NUCLEOTIDE SEQUENCE [LARGE SCALE GENOMIC DNA]</scope>
    <source>
        <strain evidence="10">110S</strain>
    </source>
</reference>
<gene>
    <name evidence="8" type="primary">folB</name>
    <name evidence="8" type="ORF">ARMA_2124</name>
    <name evidence="9" type="ORF">SE16_05120</name>
</gene>
<dbReference type="STRING" id="872965.SE16_05120"/>
<dbReference type="GO" id="GO:0046656">
    <property type="term" value="P:folic acid biosynthetic process"/>
    <property type="evidence" value="ECO:0007669"/>
    <property type="project" value="UniProtKB-UniRule"/>
</dbReference>
<evidence type="ECO:0000256" key="4">
    <source>
        <dbReference type="ARBA" id="ARBA00022909"/>
    </source>
</evidence>
<dbReference type="RefSeq" id="WP_054493502.1">
    <property type="nucleotide sequence ID" value="NZ_BBZA01000182.1"/>
</dbReference>
<dbReference type="GO" id="GO:0005737">
    <property type="term" value="C:cytoplasm"/>
    <property type="evidence" value="ECO:0007669"/>
    <property type="project" value="TreeGrafter"/>
</dbReference>
<dbReference type="PANTHER" id="PTHR42844">
    <property type="entry name" value="DIHYDRONEOPTERIN ALDOLASE 1-RELATED"/>
    <property type="match status" value="1"/>
</dbReference>
<comment type="catalytic activity">
    <reaction evidence="1 6">
        <text>7,8-dihydroneopterin = 6-hydroxymethyl-7,8-dihydropterin + glycolaldehyde</text>
        <dbReference type="Rhea" id="RHEA:10540"/>
        <dbReference type="ChEBI" id="CHEBI:17001"/>
        <dbReference type="ChEBI" id="CHEBI:17071"/>
        <dbReference type="ChEBI" id="CHEBI:44841"/>
        <dbReference type="EC" id="4.1.2.25"/>
    </reaction>
</comment>
<keyword evidence="5 6" id="KW-0456">Lyase</keyword>
<dbReference type="EC" id="4.1.2.25" evidence="6"/>
<dbReference type="Gene3D" id="3.30.1130.10">
    <property type="match status" value="1"/>
</dbReference>
<accession>A0A0M8K9N0</accession>
<dbReference type="EMBL" id="BBZA01000182">
    <property type="protein sequence ID" value="GAP63701.1"/>
    <property type="molecule type" value="Genomic_DNA"/>
</dbReference>
<dbReference type="FunCoup" id="A0A0M8K9N0">
    <property type="interactions" value="180"/>
</dbReference>
<evidence type="ECO:0000313" key="11">
    <source>
        <dbReference type="Proteomes" id="UP000050502"/>
    </source>
</evidence>
<comment type="caution">
    <text evidence="8">The sequence shown here is derived from an EMBL/GenBank/DDBJ whole genome shotgun (WGS) entry which is preliminary data.</text>
</comment>
<dbReference type="AlphaFoldDB" id="A0A0M8K9N0"/>
<feature type="domain" description="Dihydroneopterin aldolase/epimerase" evidence="7">
    <location>
        <begin position="6"/>
        <end position="118"/>
    </location>
</feature>
<keyword evidence="10" id="KW-1185">Reference proteome</keyword>
<dbReference type="InterPro" id="IPR043133">
    <property type="entry name" value="GTP-CH-I_C/QueF"/>
</dbReference>
<protein>
    <recommendedName>
        <fullName evidence="6">7,8-dihydroneopterin aldolase</fullName>
        <ecNumber evidence="6">4.1.2.25</ecNumber>
    </recommendedName>
</protein>
<dbReference type="UniPathway" id="UPA00077">
    <property type="reaction ID" value="UER00154"/>
</dbReference>
<evidence type="ECO:0000313" key="9">
    <source>
        <dbReference type="EMBL" id="KPL88235.1"/>
    </source>
</evidence>
<keyword evidence="4 6" id="KW-0289">Folate biosynthesis</keyword>
<dbReference type="EMBL" id="LGKN01000004">
    <property type="protein sequence ID" value="KPL88235.1"/>
    <property type="molecule type" value="Genomic_DNA"/>
</dbReference>
<comment type="similarity">
    <text evidence="3 6">Belongs to the DHNA family.</text>
</comment>
<reference evidence="8 10" key="1">
    <citation type="journal article" date="2015" name="Genome Announc.">
        <title>Draft Genome Sequence of a Heterotrophic Facultative Anaerobic Thermophilic Bacterium, Ardenticatena maritima Strain 110ST.</title>
        <authorList>
            <person name="Kawaichi S."/>
            <person name="Yoshida T."/>
            <person name="Sako Y."/>
            <person name="Nakamura R."/>
        </authorList>
    </citation>
    <scope>NUCLEOTIDE SEQUENCE [LARGE SCALE GENOMIC DNA]</scope>
    <source>
        <strain evidence="8 10">110S</strain>
    </source>
</reference>
<dbReference type="SUPFAM" id="SSF55620">
    <property type="entry name" value="Tetrahydrobiopterin biosynthesis enzymes-like"/>
    <property type="match status" value="1"/>
</dbReference>
<evidence type="ECO:0000313" key="10">
    <source>
        <dbReference type="Proteomes" id="UP000037784"/>
    </source>
</evidence>
<dbReference type="Proteomes" id="UP000037784">
    <property type="component" value="Unassembled WGS sequence"/>
</dbReference>
<evidence type="ECO:0000256" key="1">
    <source>
        <dbReference type="ARBA" id="ARBA00001353"/>
    </source>
</evidence>
<dbReference type="InParanoid" id="A0A0M8K9N0"/>
<evidence type="ECO:0000256" key="3">
    <source>
        <dbReference type="ARBA" id="ARBA00005708"/>
    </source>
</evidence>
<dbReference type="InterPro" id="IPR006156">
    <property type="entry name" value="Dihydroneopterin_aldolase"/>
</dbReference>
<dbReference type="SMART" id="SM00905">
    <property type="entry name" value="FolB"/>
    <property type="match status" value="1"/>
</dbReference>
<dbReference type="NCBIfam" id="TIGR00525">
    <property type="entry name" value="folB"/>
    <property type="match status" value="1"/>
</dbReference>
<evidence type="ECO:0000313" key="8">
    <source>
        <dbReference type="EMBL" id="GAP63701.1"/>
    </source>
</evidence>
<evidence type="ECO:0000256" key="2">
    <source>
        <dbReference type="ARBA" id="ARBA00005013"/>
    </source>
</evidence>
<dbReference type="InterPro" id="IPR006157">
    <property type="entry name" value="FolB_dom"/>
</dbReference>
<dbReference type="NCBIfam" id="TIGR00526">
    <property type="entry name" value="folB_dom"/>
    <property type="match status" value="1"/>
</dbReference>
<evidence type="ECO:0000256" key="5">
    <source>
        <dbReference type="ARBA" id="ARBA00023239"/>
    </source>
</evidence>
<dbReference type="OrthoDB" id="9803748at2"/>
<name>A0A0M8K9N0_9CHLR</name>
<dbReference type="PANTHER" id="PTHR42844:SF1">
    <property type="entry name" value="DIHYDRONEOPTERIN ALDOLASE 1-RELATED"/>
    <property type="match status" value="1"/>
</dbReference>